<keyword evidence="6 11" id="KW-0862">Zinc</keyword>
<dbReference type="PANTHER" id="PTHR42914">
    <property type="entry name" value="7-CYANO-7-DEAZAGUANINE SYNTHASE"/>
    <property type="match status" value="1"/>
</dbReference>
<comment type="catalytic activity">
    <reaction evidence="10 11">
        <text>7-carboxy-7-carbaguanine + NH4(+) + 2 ATP = 7-cyano-7-carbaguanine + 2 AMP + 2 diphosphate + 2 H(+)</text>
        <dbReference type="Rhea" id="RHEA:27982"/>
        <dbReference type="ChEBI" id="CHEBI:15378"/>
        <dbReference type="ChEBI" id="CHEBI:28938"/>
        <dbReference type="ChEBI" id="CHEBI:30616"/>
        <dbReference type="ChEBI" id="CHEBI:33019"/>
        <dbReference type="ChEBI" id="CHEBI:45075"/>
        <dbReference type="ChEBI" id="CHEBI:61036"/>
        <dbReference type="ChEBI" id="CHEBI:456215"/>
        <dbReference type="EC" id="6.3.4.20"/>
    </reaction>
</comment>
<evidence type="ECO:0000256" key="11">
    <source>
        <dbReference type="HAMAP-Rule" id="MF_01633"/>
    </source>
</evidence>
<keyword evidence="3 11" id="KW-0479">Metal-binding</keyword>
<dbReference type="PIRSF" id="PIRSF006293">
    <property type="entry name" value="ExsB"/>
    <property type="match status" value="1"/>
</dbReference>
<keyword evidence="7 11" id="KW-0067">ATP-binding</keyword>
<evidence type="ECO:0000256" key="10">
    <source>
        <dbReference type="ARBA" id="ARBA00047890"/>
    </source>
</evidence>
<feature type="binding site" evidence="11">
    <location>
        <begin position="30"/>
        <end position="40"/>
    </location>
    <ligand>
        <name>ATP</name>
        <dbReference type="ChEBI" id="CHEBI:30616"/>
    </ligand>
</feature>
<dbReference type="AlphaFoldDB" id="G4M7T7"/>
<comment type="function">
    <text evidence="11">Catalyzes the ATP-dependent conversion of 7-carboxy-7-deazaguanine (CDG) to 7-cyano-7-deazaguanine (preQ(0)).</text>
</comment>
<keyword evidence="13" id="KW-1185">Reference proteome</keyword>
<keyword evidence="5 11" id="KW-0671">Queuosine biosynthesis</keyword>
<comment type="pathway">
    <text evidence="1 11">Purine metabolism; 7-cyano-7-deazaguanine biosynthesis.</text>
</comment>
<evidence type="ECO:0000256" key="1">
    <source>
        <dbReference type="ARBA" id="ARBA00005061"/>
    </source>
</evidence>
<dbReference type="InterPro" id="IPR018317">
    <property type="entry name" value="QueC"/>
</dbReference>
<dbReference type="PANTHER" id="PTHR42914:SF1">
    <property type="entry name" value="7-CYANO-7-DEAZAGUANINE SYNTHASE"/>
    <property type="match status" value="1"/>
</dbReference>
<name>G4M7T7_9BURK</name>
<comment type="caution">
    <text evidence="12">The sequence shown here is derived from an EMBL/GenBank/DDBJ whole genome shotgun (WGS) entry which is preliminary data.</text>
</comment>
<keyword evidence="2 11" id="KW-0436">Ligase</keyword>
<dbReference type="GO" id="GO:0008270">
    <property type="term" value="F:zinc ion binding"/>
    <property type="evidence" value="ECO:0007669"/>
    <property type="project" value="UniProtKB-UniRule"/>
</dbReference>
<dbReference type="HAMAP" id="MF_01633">
    <property type="entry name" value="QueC"/>
    <property type="match status" value="1"/>
</dbReference>
<dbReference type="EC" id="6.3.4.20" evidence="9 11"/>
<protein>
    <recommendedName>
        <fullName evidence="9 11">7-cyano-7-deazaguanine synthase</fullName>
        <ecNumber evidence="9 11">6.3.4.20</ecNumber>
    </recommendedName>
    <alternativeName>
        <fullName evidence="11">7-cyano-7-carbaguanine synthase</fullName>
    </alternativeName>
    <alternativeName>
        <fullName evidence="11">PreQ(0) synthase</fullName>
    </alternativeName>
    <alternativeName>
        <fullName evidence="11">Queuosine biosynthesis protein QueC</fullName>
    </alternativeName>
</protein>
<dbReference type="NCBIfam" id="TIGR00364">
    <property type="entry name" value="7-cyano-7-deazaguanine synthase QueC"/>
    <property type="match status" value="1"/>
</dbReference>
<comment type="cofactor">
    <cofactor evidence="11">
        <name>Zn(2+)</name>
        <dbReference type="ChEBI" id="CHEBI:29105"/>
    </cofactor>
    <text evidence="11">Binds 1 zinc ion per subunit.</text>
</comment>
<evidence type="ECO:0000313" key="12">
    <source>
        <dbReference type="EMBL" id="CCD37215.1"/>
    </source>
</evidence>
<evidence type="ECO:0000256" key="5">
    <source>
        <dbReference type="ARBA" id="ARBA00022785"/>
    </source>
</evidence>
<feature type="binding site" evidence="11">
    <location>
        <position position="244"/>
    </location>
    <ligand>
        <name>Zn(2+)</name>
        <dbReference type="ChEBI" id="CHEBI:29105"/>
    </ligand>
</feature>
<reference evidence="12 13" key="1">
    <citation type="submission" date="2011-09" db="EMBL/GenBank/DDBJ databases">
        <authorList>
            <person name="Carlier A."/>
        </authorList>
    </citation>
    <scope>NUCLEOTIDE SEQUENCE [LARGE SCALE GENOMIC DNA]</scope>
    <source>
        <strain evidence="12 13">UZHbot1</strain>
    </source>
</reference>
<reference evidence="12 13" key="2">
    <citation type="submission" date="2011-10" db="EMBL/GenBank/DDBJ databases">
        <title>Draft genome sequence of Candidatus Burkholderia kirkii.</title>
        <authorList>
            <person name="Carlier A.L."/>
            <person name="Eberl L."/>
        </authorList>
    </citation>
    <scope>NUCLEOTIDE SEQUENCE [LARGE SCALE GENOMIC DNA]</scope>
    <source>
        <strain evidence="12 13">UZHbot1</strain>
    </source>
</reference>
<dbReference type="InterPro" id="IPR014729">
    <property type="entry name" value="Rossmann-like_a/b/a_fold"/>
</dbReference>
<accession>G4M7T7</accession>
<dbReference type="GO" id="GO:0008616">
    <property type="term" value="P:tRNA queuosine(34) biosynthetic process"/>
    <property type="evidence" value="ECO:0007669"/>
    <property type="project" value="UniProtKB-UniRule"/>
</dbReference>
<evidence type="ECO:0000256" key="3">
    <source>
        <dbReference type="ARBA" id="ARBA00022723"/>
    </source>
</evidence>
<sequence>MRRATPITITEYGVFTVTRIDAKDSALVLFSGGQDSATCLAWALERYRRTVETLGFDYGQRHRVELECREGYRAAIAREFPHWAERLGEDHMIDLSVLGAISDTAMTREIEIQATASGLPNTFVPGRNLLFMTVAAAVAYRRGLKVLVGGMCETDFSGYPDCRDDTMKALQVALNLGMKTRYETRYAVETPLMWLDKADTWRLAETLGGEALVELIRVETHTCYVGERAELYDWGFGCGQCPACKLRKRGYEAYRAGEQVTTAPV</sequence>
<dbReference type="EMBL" id="CAFE01000084">
    <property type="protein sequence ID" value="CCD37215.1"/>
    <property type="molecule type" value="Genomic_DNA"/>
</dbReference>
<feature type="binding site" evidence="11">
    <location>
        <position position="238"/>
    </location>
    <ligand>
        <name>Zn(2+)</name>
        <dbReference type="ChEBI" id="CHEBI:29105"/>
    </ligand>
</feature>
<evidence type="ECO:0000256" key="4">
    <source>
        <dbReference type="ARBA" id="ARBA00022741"/>
    </source>
</evidence>
<dbReference type="HOGENOM" id="CLU_081854_0_0_4"/>
<dbReference type="Proteomes" id="UP000003511">
    <property type="component" value="Unassembled WGS sequence"/>
</dbReference>
<evidence type="ECO:0000256" key="6">
    <source>
        <dbReference type="ARBA" id="ARBA00022833"/>
    </source>
</evidence>
<evidence type="ECO:0000256" key="7">
    <source>
        <dbReference type="ARBA" id="ARBA00022840"/>
    </source>
</evidence>
<organism evidence="12 13">
    <name type="scientific">Candidatus Paraburkholderia kirkii UZHbot1</name>
    <dbReference type="NCBI Taxonomy" id="1055526"/>
    <lineage>
        <taxon>Bacteria</taxon>
        <taxon>Pseudomonadati</taxon>
        <taxon>Pseudomonadota</taxon>
        <taxon>Betaproteobacteria</taxon>
        <taxon>Burkholderiales</taxon>
        <taxon>Burkholderiaceae</taxon>
        <taxon>Paraburkholderia</taxon>
    </lineage>
</organism>
<evidence type="ECO:0000256" key="8">
    <source>
        <dbReference type="ARBA" id="ARBA00037993"/>
    </source>
</evidence>
<dbReference type="GO" id="GO:0016879">
    <property type="term" value="F:ligase activity, forming carbon-nitrogen bonds"/>
    <property type="evidence" value="ECO:0007669"/>
    <property type="project" value="UniProtKB-UniRule"/>
</dbReference>
<keyword evidence="4 11" id="KW-0547">Nucleotide-binding</keyword>
<dbReference type="GO" id="GO:0005524">
    <property type="term" value="F:ATP binding"/>
    <property type="evidence" value="ECO:0007669"/>
    <property type="project" value="UniProtKB-UniRule"/>
</dbReference>
<evidence type="ECO:0000256" key="9">
    <source>
        <dbReference type="ARBA" id="ARBA00039149"/>
    </source>
</evidence>
<feature type="binding site" evidence="11">
    <location>
        <position position="241"/>
    </location>
    <ligand>
        <name>Zn(2+)</name>
        <dbReference type="ChEBI" id="CHEBI:29105"/>
    </ligand>
</feature>
<gene>
    <name evidence="11" type="primary">queC</name>
    <name evidence="12" type="ORF">BKIR_c17_4536</name>
</gene>
<evidence type="ECO:0000313" key="13">
    <source>
        <dbReference type="Proteomes" id="UP000003511"/>
    </source>
</evidence>
<feature type="binding site" evidence="11">
    <location>
        <position position="223"/>
    </location>
    <ligand>
        <name>Zn(2+)</name>
        <dbReference type="ChEBI" id="CHEBI:29105"/>
    </ligand>
</feature>
<dbReference type="SUPFAM" id="SSF52402">
    <property type="entry name" value="Adenine nucleotide alpha hydrolases-like"/>
    <property type="match status" value="1"/>
</dbReference>
<proteinExistence type="inferred from homology"/>
<comment type="similarity">
    <text evidence="8 11">Belongs to the QueC family.</text>
</comment>
<dbReference type="CDD" id="cd01995">
    <property type="entry name" value="QueC-like"/>
    <property type="match status" value="1"/>
</dbReference>
<dbReference type="Pfam" id="PF06508">
    <property type="entry name" value="QueC"/>
    <property type="match status" value="1"/>
</dbReference>
<dbReference type="UniPathway" id="UPA00391"/>
<evidence type="ECO:0000256" key="2">
    <source>
        <dbReference type="ARBA" id="ARBA00022598"/>
    </source>
</evidence>
<dbReference type="Gene3D" id="3.40.50.620">
    <property type="entry name" value="HUPs"/>
    <property type="match status" value="1"/>
</dbReference>
<dbReference type="STRING" id="1055526.BKIR_c17_4536"/>